<reference evidence="4" key="1">
    <citation type="submission" date="2020-05" db="EMBL/GenBank/DDBJ databases">
        <authorList>
            <person name="Chiriac C."/>
            <person name="Salcher M."/>
            <person name="Ghai R."/>
            <person name="Kavagutti S V."/>
        </authorList>
    </citation>
    <scope>NUCLEOTIDE SEQUENCE</scope>
</reference>
<accession>A0A6J6R7M0</accession>
<feature type="domain" description="Alpha-(1-&gt;3)-arabinofuranosyltransferase N-terminal GT-C" evidence="3">
    <location>
        <begin position="22"/>
        <end position="663"/>
    </location>
</feature>
<dbReference type="InterPro" id="IPR021798">
    <property type="entry name" value="AftD_N"/>
</dbReference>
<dbReference type="GO" id="GO:0016740">
    <property type="term" value="F:transferase activity"/>
    <property type="evidence" value="ECO:0007669"/>
    <property type="project" value="InterPro"/>
</dbReference>
<keyword evidence="2" id="KW-1133">Transmembrane helix</keyword>
<gene>
    <name evidence="4" type="ORF">UFOPK2683_00538</name>
</gene>
<feature type="transmembrane region" description="Helical" evidence="2">
    <location>
        <begin position="321"/>
        <end position="340"/>
    </location>
</feature>
<dbReference type="EMBL" id="CAEZYK010000021">
    <property type="protein sequence ID" value="CAB4719921.1"/>
    <property type="molecule type" value="Genomic_DNA"/>
</dbReference>
<evidence type="ECO:0000313" key="4">
    <source>
        <dbReference type="EMBL" id="CAB4719921.1"/>
    </source>
</evidence>
<keyword evidence="2" id="KW-0812">Transmembrane</keyword>
<feature type="transmembrane region" description="Helical" evidence="2">
    <location>
        <begin position="369"/>
        <end position="388"/>
    </location>
</feature>
<feature type="transmembrane region" description="Helical" evidence="2">
    <location>
        <begin position="1008"/>
        <end position="1026"/>
    </location>
</feature>
<evidence type="ECO:0000256" key="1">
    <source>
        <dbReference type="SAM" id="MobiDB-lite"/>
    </source>
</evidence>
<keyword evidence="2" id="KW-0472">Membrane</keyword>
<evidence type="ECO:0000256" key="2">
    <source>
        <dbReference type="SAM" id="Phobius"/>
    </source>
</evidence>
<organism evidence="4">
    <name type="scientific">freshwater metagenome</name>
    <dbReference type="NCBI Taxonomy" id="449393"/>
    <lineage>
        <taxon>unclassified sequences</taxon>
        <taxon>metagenomes</taxon>
        <taxon>ecological metagenomes</taxon>
    </lineage>
</organism>
<protein>
    <submittedName>
        <fullName evidence="4">Unannotated protein</fullName>
    </submittedName>
</protein>
<feature type="transmembrane region" description="Helical" evidence="2">
    <location>
        <begin position="137"/>
        <end position="161"/>
    </location>
</feature>
<sequence>MNAVKVNSIRRIDVVWLALVAYVPFFLSSPGKISGDTKQYLYLDPSRLLARAPYLWQAHTGTGTVTHQNIGYLFPMGPYYWFLDQLGAPDWVAQRFWLGSISLLAAVGALWLFSMLGTKRLGSVVGALVYMLTPYQLAFIARISVLLLAWAALPWLVAITIRALNRGGWRYPALFALVALPCSSISAPTFALVLVAPLLWLVLAGLRGPAPWRQVVSTAGKIGLLTLGVSLWWISGLVLQARYGFPVLEGTESLAQVAGSSLPADLLRGFGNWFLSGSDQAGPWLEQAAEYGSEKWLTVVTLAVPVVALSFAAVMRWRHRAYFALLVVVGVIVGVGAWPYEDPSFIGGLFKDLSNKSAIGLALRNTPRVGPVVVLGVAGLIAAGISALDRRRTWQFVGAGLVVVLVVLGLTPVWQHGYLAKGIERPETIPSYWAKAARALDAQGRDTRVLEIPGALFAAYDWGNAVEPVTPGITDRPFVARELLAYGTAGSVNLLAALDRQMQKRIFEPSALAPVARILGSGTVLVRSDLQVNRYDVPDKNRVWSWLTNPLAPGLDSPDQYGSSQPPKVALFAVESPRPIVSTSSSQGSVVLSGDGDGIVESAAAGLIDGHELIFYSVSLDKAGLRSKVKKNASLVITDTNRRRARYWDTLRNDRGITETKNSQSSDSGDKRVDTIPGTTKSEQTFIDGDSVRVPTKLLSDAGKQGLESSLAIVLARVREDPKNRNVQSEESRITRLFKLPYGRSFSLAGTARSNVAKGSTTAFSEFCRDDLVSIDGVPVSVRVASTPIDTGGGRAITSCAAPIFLSAGQHQIITAPGVTAGVDVDRLVLASAPGGEAAGDPAANIGAPPPKSGATVEVQEIGETTAQVQVRSNGDPFWLVLGQSQSDGWHAVTSAGTDLGQSQLVNGYANGWLVRPEGPGSFTINLKWTPQNLVWWAIGLSIAAILACLGLVLWSRKRHDESVIFDAPALTGAWFYSEGPPSWRVALLGTIGVGVAAAAVSRPWIGAVVALGVLVASRVVSGRILLTAGAPLVLVASKVLSAPELGWLAILLLAGDLVAGWLRRPGDMTRY</sequence>
<feature type="transmembrane region" description="Helical" evidence="2">
    <location>
        <begin position="1046"/>
        <end position="1063"/>
    </location>
</feature>
<dbReference type="AlphaFoldDB" id="A0A6J6R7M0"/>
<name>A0A6J6R7M0_9ZZZZ</name>
<feature type="transmembrane region" description="Helical" evidence="2">
    <location>
        <begin position="395"/>
        <end position="414"/>
    </location>
</feature>
<feature type="region of interest" description="Disordered" evidence="1">
    <location>
        <begin position="658"/>
        <end position="681"/>
    </location>
</feature>
<feature type="transmembrane region" description="Helical" evidence="2">
    <location>
        <begin position="96"/>
        <end position="116"/>
    </location>
</feature>
<feature type="transmembrane region" description="Helical" evidence="2">
    <location>
        <begin position="934"/>
        <end position="955"/>
    </location>
</feature>
<feature type="transmembrane region" description="Helical" evidence="2">
    <location>
        <begin position="215"/>
        <end position="234"/>
    </location>
</feature>
<feature type="transmembrane region" description="Helical" evidence="2">
    <location>
        <begin position="173"/>
        <end position="203"/>
    </location>
</feature>
<evidence type="ECO:0000259" key="3">
    <source>
        <dbReference type="Pfam" id="PF11847"/>
    </source>
</evidence>
<dbReference type="Pfam" id="PF11847">
    <property type="entry name" value="GT-C_AftD"/>
    <property type="match status" value="1"/>
</dbReference>
<proteinExistence type="predicted"/>